<dbReference type="SUPFAM" id="SSF48371">
    <property type="entry name" value="ARM repeat"/>
    <property type="match status" value="1"/>
</dbReference>
<dbReference type="KEGG" id="tva:4767710"/>
<evidence type="ECO:0000313" key="2">
    <source>
        <dbReference type="Proteomes" id="UP000001542"/>
    </source>
</evidence>
<dbReference type="RefSeq" id="XP_001322006.1">
    <property type="nucleotide sequence ID" value="XM_001321971.1"/>
</dbReference>
<dbReference type="EMBL" id="DS113350">
    <property type="protein sequence ID" value="EAY09783.1"/>
    <property type="molecule type" value="Genomic_DNA"/>
</dbReference>
<gene>
    <name evidence="1" type="ORF">TVAG_137730</name>
</gene>
<name>A2EC08_TRIV3</name>
<dbReference type="SMR" id="A2EC08"/>
<dbReference type="InterPro" id="IPR011989">
    <property type="entry name" value="ARM-like"/>
</dbReference>
<dbReference type="InParanoid" id="A2EC08"/>
<accession>A2EC08</accession>
<dbReference type="VEuPathDB" id="TrichDB:TVAG_137730"/>
<evidence type="ECO:0000313" key="1">
    <source>
        <dbReference type="EMBL" id="EAY09783.1"/>
    </source>
</evidence>
<sequence>MEIKDSCRESESKITEMIDERQIEQISPEDAVEVVREILQQLNNEDFTEYEEILYKINEIIKSCKTNILNILGEAEFYPLIHNFINADIENERISAIIDTVCLLLVQSCDKEEFLELIPQFIFEDLFLLLQNSGNSKILQRILQCFDNMLLVNKRLSESFAELGLISILLDVESKYSELTRFWSNDPYITIECCCLATISRLYFNVPKLFDDEITHDLINRYMEWINQDDYTPLLTQSIRGLAIIANDNAQILNPIISVTEYNHKFLKYIRYSDQEIVRSTLDLIYYLCAEMPEYFDLGCLQNNIKQHLQCSSSDSDPIIPSISCRILAIYFSYESNHELLISEGIVELVIKLMNGNVLEYKTEATIALANLICTATTTTLEFLFQKYDFIHRIVELLEIDHETLNLAICHTIIKILDAAKSGSEDLSEVSKTLVQEIDPERISELSNAVQSATAEIAERILAYLDVE</sequence>
<organism evidence="1 2">
    <name type="scientific">Trichomonas vaginalis (strain ATCC PRA-98 / G3)</name>
    <dbReference type="NCBI Taxonomy" id="412133"/>
    <lineage>
        <taxon>Eukaryota</taxon>
        <taxon>Metamonada</taxon>
        <taxon>Parabasalia</taxon>
        <taxon>Trichomonadida</taxon>
        <taxon>Trichomonadidae</taxon>
        <taxon>Trichomonas</taxon>
    </lineage>
</organism>
<dbReference type="AlphaFoldDB" id="A2EC08"/>
<reference evidence="1" key="1">
    <citation type="submission" date="2006-10" db="EMBL/GenBank/DDBJ databases">
        <authorList>
            <person name="Amadeo P."/>
            <person name="Zhao Q."/>
            <person name="Wortman J."/>
            <person name="Fraser-Liggett C."/>
            <person name="Carlton J."/>
        </authorList>
    </citation>
    <scope>NUCLEOTIDE SEQUENCE</scope>
    <source>
        <strain evidence="1">G3</strain>
    </source>
</reference>
<keyword evidence="2" id="KW-1185">Reference proteome</keyword>
<dbReference type="Proteomes" id="UP000001542">
    <property type="component" value="Unassembled WGS sequence"/>
</dbReference>
<dbReference type="Gene3D" id="1.25.10.10">
    <property type="entry name" value="Leucine-rich Repeat Variant"/>
    <property type="match status" value="1"/>
</dbReference>
<dbReference type="InterPro" id="IPR016024">
    <property type="entry name" value="ARM-type_fold"/>
</dbReference>
<protein>
    <submittedName>
        <fullName evidence="1">Uncharacterized protein</fullName>
    </submittedName>
</protein>
<dbReference type="VEuPathDB" id="TrichDB:TVAGG3_0269280"/>
<reference evidence="1" key="2">
    <citation type="journal article" date="2007" name="Science">
        <title>Draft genome sequence of the sexually transmitted pathogen Trichomonas vaginalis.</title>
        <authorList>
            <person name="Carlton J.M."/>
            <person name="Hirt R.P."/>
            <person name="Silva J.C."/>
            <person name="Delcher A.L."/>
            <person name="Schatz M."/>
            <person name="Zhao Q."/>
            <person name="Wortman J.R."/>
            <person name="Bidwell S.L."/>
            <person name="Alsmark U.C.M."/>
            <person name="Besteiro S."/>
            <person name="Sicheritz-Ponten T."/>
            <person name="Noel C.J."/>
            <person name="Dacks J.B."/>
            <person name="Foster P.G."/>
            <person name="Simillion C."/>
            <person name="Van de Peer Y."/>
            <person name="Miranda-Saavedra D."/>
            <person name="Barton G.J."/>
            <person name="Westrop G.D."/>
            <person name="Mueller S."/>
            <person name="Dessi D."/>
            <person name="Fiori P.L."/>
            <person name="Ren Q."/>
            <person name="Paulsen I."/>
            <person name="Zhang H."/>
            <person name="Bastida-Corcuera F.D."/>
            <person name="Simoes-Barbosa A."/>
            <person name="Brown M.T."/>
            <person name="Hayes R.D."/>
            <person name="Mukherjee M."/>
            <person name="Okumura C.Y."/>
            <person name="Schneider R."/>
            <person name="Smith A.J."/>
            <person name="Vanacova S."/>
            <person name="Villalvazo M."/>
            <person name="Haas B.J."/>
            <person name="Pertea M."/>
            <person name="Feldblyum T.V."/>
            <person name="Utterback T.R."/>
            <person name="Shu C.L."/>
            <person name="Osoegawa K."/>
            <person name="de Jong P.J."/>
            <person name="Hrdy I."/>
            <person name="Horvathova L."/>
            <person name="Zubacova Z."/>
            <person name="Dolezal P."/>
            <person name="Malik S.B."/>
            <person name="Logsdon J.M. Jr."/>
            <person name="Henze K."/>
            <person name="Gupta A."/>
            <person name="Wang C.C."/>
            <person name="Dunne R.L."/>
            <person name="Upcroft J.A."/>
            <person name="Upcroft P."/>
            <person name="White O."/>
            <person name="Salzberg S.L."/>
            <person name="Tang P."/>
            <person name="Chiu C.-H."/>
            <person name="Lee Y.-S."/>
            <person name="Embley T.M."/>
            <person name="Coombs G.H."/>
            <person name="Mottram J.C."/>
            <person name="Tachezy J."/>
            <person name="Fraser-Liggett C.M."/>
            <person name="Johnson P.J."/>
        </authorList>
    </citation>
    <scope>NUCLEOTIDE SEQUENCE [LARGE SCALE GENOMIC DNA]</scope>
    <source>
        <strain evidence="1">G3</strain>
    </source>
</reference>
<proteinExistence type="predicted"/>